<keyword evidence="1" id="KW-0328">Glycosyltransferase</keyword>
<sequence>MNATMLVEEVGVAVKPVGIPGKGVVNREEIERAVRLVLESEEGNTWLCVAHKPWEELKLKPINLTLRAVLPSPGMATSPLSSSSPSASSSSMASMHVSFLNITTEASTAQTQLLHSPTLPVDISALVNEDTLILTRICINVEENVKPLKSILIELGKPQDKSSFH</sequence>
<evidence type="ECO:0000256" key="1">
    <source>
        <dbReference type="ARBA" id="ARBA00022676"/>
    </source>
</evidence>
<name>A0AAW0LAH3_QUESU</name>
<organism evidence="2 3">
    <name type="scientific">Quercus suber</name>
    <name type="common">Cork oak</name>
    <dbReference type="NCBI Taxonomy" id="58331"/>
    <lineage>
        <taxon>Eukaryota</taxon>
        <taxon>Viridiplantae</taxon>
        <taxon>Streptophyta</taxon>
        <taxon>Embryophyta</taxon>
        <taxon>Tracheophyta</taxon>
        <taxon>Spermatophyta</taxon>
        <taxon>Magnoliopsida</taxon>
        <taxon>eudicotyledons</taxon>
        <taxon>Gunneridae</taxon>
        <taxon>Pentapetalae</taxon>
        <taxon>rosids</taxon>
        <taxon>fabids</taxon>
        <taxon>Fagales</taxon>
        <taxon>Fagaceae</taxon>
        <taxon>Quercus</taxon>
    </lineage>
</organism>
<dbReference type="AlphaFoldDB" id="A0AAW0LAH3"/>
<dbReference type="Gene3D" id="3.40.50.2000">
    <property type="entry name" value="Glycogen Phosphorylase B"/>
    <property type="match status" value="1"/>
</dbReference>
<proteinExistence type="predicted"/>
<reference evidence="2 3" key="1">
    <citation type="journal article" date="2018" name="Sci. Data">
        <title>The draft genome sequence of cork oak.</title>
        <authorList>
            <person name="Ramos A.M."/>
            <person name="Usie A."/>
            <person name="Barbosa P."/>
            <person name="Barros P.M."/>
            <person name="Capote T."/>
            <person name="Chaves I."/>
            <person name="Simoes F."/>
            <person name="Abreu I."/>
            <person name="Carrasquinho I."/>
            <person name="Faro C."/>
            <person name="Guimaraes J.B."/>
            <person name="Mendonca D."/>
            <person name="Nobrega F."/>
            <person name="Rodrigues L."/>
            <person name="Saibo N.J.M."/>
            <person name="Varela M.C."/>
            <person name="Egas C."/>
            <person name="Matos J."/>
            <person name="Miguel C.M."/>
            <person name="Oliveira M.M."/>
            <person name="Ricardo C.P."/>
            <person name="Goncalves S."/>
        </authorList>
    </citation>
    <scope>NUCLEOTIDE SEQUENCE [LARGE SCALE GENOMIC DNA]</scope>
    <source>
        <strain evidence="3">cv. HL8</strain>
    </source>
</reference>
<keyword evidence="3" id="KW-1185">Reference proteome</keyword>
<accession>A0AAW0LAH3</accession>
<protein>
    <submittedName>
        <fullName evidence="2">Anthocyanidin 3-o-glucosyltransferase 5</fullName>
    </submittedName>
</protein>
<evidence type="ECO:0000313" key="2">
    <source>
        <dbReference type="EMBL" id="KAK7848673.1"/>
    </source>
</evidence>
<gene>
    <name evidence="2" type="primary">GT5_20</name>
    <name evidence="2" type="ORF">CFP56_004568</name>
</gene>
<keyword evidence="1" id="KW-0808">Transferase</keyword>
<dbReference type="EMBL" id="PKMF04000124">
    <property type="protein sequence ID" value="KAK7848673.1"/>
    <property type="molecule type" value="Genomic_DNA"/>
</dbReference>
<evidence type="ECO:0000313" key="3">
    <source>
        <dbReference type="Proteomes" id="UP000237347"/>
    </source>
</evidence>
<dbReference type="PANTHER" id="PTHR48046">
    <property type="entry name" value="UDP-GLYCOSYLTRANSFERASE 72E1"/>
    <property type="match status" value="1"/>
</dbReference>
<dbReference type="PANTHER" id="PTHR48046:SF1">
    <property type="entry name" value="GLYCOSYLTRANSFERASE-RELATED"/>
    <property type="match status" value="1"/>
</dbReference>
<comment type="caution">
    <text evidence="2">The sequence shown here is derived from an EMBL/GenBank/DDBJ whole genome shotgun (WGS) entry which is preliminary data.</text>
</comment>
<dbReference type="GO" id="GO:0016757">
    <property type="term" value="F:glycosyltransferase activity"/>
    <property type="evidence" value="ECO:0007669"/>
    <property type="project" value="UniProtKB-KW"/>
</dbReference>
<dbReference type="Proteomes" id="UP000237347">
    <property type="component" value="Unassembled WGS sequence"/>
</dbReference>